<accession>A0A2S5IZX7</accession>
<comment type="caution">
    <text evidence="2">The sequence shown here is derived from an EMBL/GenBank/DDBJ whole genome shotgun (WGS) entry which is preliminary data.</text>
</comment>
<feature type="region of interest" description="Disordered" evidence="1">
    <location>
        <begin position="26"/>
        <end position="50"/>
    </location>
</feature>
<sequence>MPHIPAFLPPDLHIVSQAELLLLERGAAARGGPPSGGADGPSSPWPDEPLDRLLDELERREAVAGGRVVGTGRVS</sequence>
<organism evidence="2 3">
    <name type="scientific">Arthrobacter pityocampae</name>
    <dbReference type="NCBI Taxonomy" id="547334"/>
    <lineage>
        <taxon>Bacteria</taxon>
        <taxon>Bacillati</taxon>
        <taxon>Actinomycetota</taxon>
        <taxon>Actinomycetes</taxon>
        <taxon>Micrococcales</taxon>
        <taxon>Micrococcaceae</taxon>
        <taxon>Arthrobacter</taxon>
    </lineage>
</organism>
<dbReference type="AlphaFoldDB" id="A0A2S5IZX7"/>
<dbReference type="RefSeq" id="WP_104120598.1">
    <property type="nucleotide sequence ID" value="NZ_PRKW01000002.1"/>
</dbReference>
<reference evidence="2 3" key="1">
    <citation type="journal article" date="2014" name="Int. J. Syst. Evol. Microbiol.">
        <title>Arthrobacter pityocampae sp. nov., isolated from Thaumetopoea pityocampa (Lep., Thaumetopoeidae).</title>
        <authorList>
            <person name="Ince I.A."/>
            <person name="Demirbag Z."/>
            <person name="Kati H."/>
        </authorList>
    </citation>
    <scope>NUCLEOTIDE SEQUENCE [LARGE SCALE GENOMIC DNA]</scope>
    <source>
        <strain evidence="2 3">Tp2</strain>
    </source>
</reference>
<evidence type="ECO:0000313" key="3">
    <source>
        <dbReference type="Proteomes" id="UP000239297"/>
    </source>
</evidence>
<dbReference type="Proteomes" id="UP000239297">
    <property type="component" value="Unassembled WGS sequence"/>
</dbReference>
<evidence type="ECO:0000256" key="1">
    <source>
        <dbReference type="SAM" id="MobiDB-lite"/>
    </source>
</evidence>
<name>A0A2S5IZX7_9MICC</name>
<evidence type="ECO:0000313" key="2">
    <source>
        <dbReference type="EMBL" id="PPB50105.1"/>
    </source>
</evidence>
<gene>
    <name evidence="2" type="ORF">C4K88_05390</name>
</gene>
<protein>
    <submittedName>
        <fullName evidence="2">Uncharacterized protein</fullName>
    </submittedName>
</protein>
<keyword evidence="3" id="KW-1185">Reference proteome</keyword>
<proteinExistence type="predicted"/>
<dbReference type="EMBL" id="PRKW01000002">
    <property type="protein sequence ID" value="PPB50105.1"/>
    <property type="molecule type" value="Genomic_DNA"/>
</dbReference>